<feature type="region of interest" description="Disordered" evidence="4">
    <location>
        <begin position="51"/>
        <end position="86"/>
    </location>
</feature>
<feature type="domain" description="SHSP" evidence="5">
    <location>
        <begin position="121"/>
        <end position="231"/>
    </location>
</feature>
<gene>
    <name evidence="6" type="ORF">PVAP13_2KG441715</name>
</gene>
<evidence type="ECO:0000259" key="5">
    <source>
        <dbReference type="PROSITE" id="PS01031"/>
    </source>
</evidence>
<dbReference type="Pfam" id="PF00011">
    <property type="entry name" value="HSP20"/>
    <property type="match status" value="1"/>
</dbReference>
<comment type="caution">
    <text evidence="6">The sequence shown here is derived from an EMBL/GenBank/DDBJ whole genome shotgun (WGS) entry which is preliminary data.</text>
</comment>
<proteinExistence type="inferred from homology"/>
<keyword evidence="1" id="KW-0346">Stress response</keyword>
<reference evidence="6" key="1">
    <citation type="submission" date="2020-05" db="EMBL/GenBank/DDBJ databases">
        <title>WGS assembly of Panicum virgatum.</title>
        <authorList>
            <person name="Lovell J.T."/>
            <person name="Jenkins J."/>
            <person name="Shu S."/>
            <person name="Juenger T.E."/>
            <person name="Schmutz J."/>
        </authorList>
    </citation>
    <scope>NUCLEOTIDE SEQUENCE</scope>
    <source>
        <strain evidence="6">AP13</strain>
    </source>
</reference>
<dbReference type="InterPro" id="IPR008978">
    <property type="entry name" value="HSP20-like_chaperone"/>
</dbReference>
<evidence type="ECO:0000256" key="2">
    <source>
        <dbReference type="PROSITE-ProRule" id="PRU00285"/>
    </source>
</evidence>
<evidence type="ECO:0000256" key="1">
    <source>
        <dbReference type="ARBA" id="ARBA00023016"/>
    </source>
</evidence>
<accession>A0A8T0W8G3</accession>
<dbReference type="EMBL" id="CM029039">
    <property type="protein sequence ID" value="KAG2645721.1"/>
    <property type="molecule type" value="Genomic_DNA"/>
</dbReference>
<protein>
    <recommendedName>
        <fullName evidence="5">SHSP domain-containing protein</fullName>
    </recommendedName>
</protein>
<dbReference type="Gene3D" id="2.60.40.790">
    <property type="match status" value="1"/>
</dbReference>
<organism evidence="6 7">
    <name type="scientific">Panicum virgatum</name>
    <name type="common">Blackwell switchgrass</name>
    <dbReference type="NCBI Taxonomy" id="38727"/>
    <lineage>
        <taxon>Eukaryota</taxon>
        <taxon>Viridiplantae</taxon>
        <taxon>Streptophyta</taxon>
        <taxon>Embryophyta</taxon>
        <taxon>Tracheophyta</taxon>
        <taxon>Spermatophyta</taxon>
        <taxon>Magnoliopsida</taxon>
        <taxon>Liliopsida</taxon>
        <taxon>Poales</taxon>
        <taxon>Poaceae</taxon>
        <taxon>PACMAD clade</taxon>
        <taxon>Panicoideae</taxon>
        <taxon>Panicodae</taxon>
        <taxon>Paniceae</taxon>
        <taxon>Panicinae</taxon>
        <taxon>Panicum</taxon>
        <taxon>Panicum sect. Hiantes</taxon>
    </lineage>
</organism>
<dbReference type="SUPFAM" id="SSF49764">
    <property type="entry name" value="HSP20-like chaperones"/>
    <property type="match status" value="1"/>
</dbReference>
<feature type="compositionally biased region" description="Polar residues" evidence="4">
    <location>
        <begin position="68"/>
        <end position="77"/>
    </location>
</feature>
<keyword evidence="7" id="KW-1185">Reference proteome</keyword>
<name>A0A8T0W8G3_PANVG</name>
<comment type="similarity">
    <text evidence="2 3">Belongs to the small heat shock protein (HSP20) family.</text>
</comment>
<dbReference type="PROSITE" id="PS01031">
    <property type="entry name" value="SHSP"/>
    <property type="match status" value="1"/>
</dbReference>
<evidence type="ECO:0000256" key="3">
    <source>
        <dbReference type="RuleBase" id="RU003616"/>
    </source>
</evidence>
<dbReference type="InterPro" id="IPR002068">
    <property type="entry name" value="A-crystallin/Hsp20_dom"/>
</dbReference>
<dbReference type="AlphaFoldDB" id="A0A8T0W8G3"/>
<dbReference type="InterPro" id="IPR031107">
    <property type="entry name" value="Small_HSP"/>
</dbReference>
<dbReference type="PANTHER" id="PTHR11527">
    <property type="entry name" value="HEAT-SHOCK PROTEIN 20 FAMILY MEMBER"/>
    <property type="match status" value="1"/>
</dbReference>
<evidence type="ECO:0000256" key="4">
    <source>
        <dbReference type="SAM" id="MobiDB-lite"/>
    </source>
</evidence>
<evidence type="ECO:0000313" key="6">
    <source>
        <dbReference type="EMBL" id="KAG2645721.1"/>
    </source>
</evidence>
<dbReference type="Proteomes" id="UP000823388">
    <property type="component" value="Chromosome 2K"/>
</dbReference>
<evidence type="ECO:0000313" key="7">
    <source>
        <dbReference type="Proteomes" id="UP000823388"/>
    </source>
</evidence>
<sequence length="241" mass="26164">MPPIVVRAGVGHGGKLVKRHALCSPCSRGPEPSPRALLPVPAEIFFRQKQRVTARPAGSASHRKRQQRFLQPGSSSPRHGLLLPDGGGAPALGGLRPLQLPWHWQWRLFTLLSSPAALQHQQPRRAANHVSWEEAAAAHLFSASLPGVRKEEIRVEVEDARYLVIRTELAAAAAATAEEDGRRRSFDRKFRLPGMVDVDGISAEYTDGVLTVTVPRMHTRARPAVGLLGAGPTHESTARAA</sequence>